<dbReference type="InterPro" id="IPR007438">
    <property type="entry name" value="DUF488"/>
</dbReference>
<keyword evidence="2" id="KW-1185">Reference proteome</keyword>
<organism evidence="1 2">
    <name type="scientific">Candidatus Magnetominusculus xianensis</name>
    <dbReference type="NCBI Taxonomy" id="1748249"/>
    <lineage>
        <taxon>Bacteria</taxon>
        <taxon>Pseudomonadati</taxon>
        <taxon>Nitrospirota</taxon>
        <taxon>Nitrospiria</taxon>
        <taxon>Nitrospirales</taxon>
        <taxon>Nitrospiraceae</taxon>
        <taxon>Candidatus Magnetominusculus</taxon>
    </lineage>
</organism>
<dbReference type="Proteomes" id="UP000060487">
    <property type="component" value="Unassembled WGS sequence"/>
</dbReference>
<evidence type="ECO:0008006" key="3">
    <source>
        <dbReference type="Google" id="ProtNLM"/>
    </source>
</evidence>
<gene>
    <name evidence="1" type="ORF">ASN18_2278</name>
</gene>
<dbReference type="Pfam" id="PF04343">
    <property type="entry name" value="DUF488"/>
    <property type="match status" value="1"/>
</dbReference>
<dbReference type="EMBL" id="LNQR01000080">
    <property type="protein sequence ID" value="KWT83004.1"/>
    <property type="molecule type" value="Genomic_DNA"/>
</dbReference>
<proteinExistence type="predicted"/>
<dbReference type="PANTHER" id="PTHR39337:SF1">
    <property type="entry name" value="BLR5642 PROTEIN"/>
    <property type="match status" value="1"/>
</dbReference>
<name>A0ABR5SDH2_9BACT</name>
<dbReference type="PANTHER" id="PTHR39337">
    <property type="entry name" value="BLR5642 PROTEIN"/>
    <property type="match status" value="1"/>
</dbReference>
<accession>A0ABR5SDH2</accession>
<sequence length="164" mass="19010">MKTTLKIWQPSSYRYFNTMKLFTIGFSKKTAECFFTIVRANSIKQLVDIRENNTSQLSGFTKKADLKFFLRELLDASYVHIPELAPDKVIRKNYKATKDWDQYTKSYIQLIDSRGIINRLKEDSPFIEPFVLLCSEPKPDKCHRALAAGLLTAHLFTDGEIIHL</sequence>
<reference evidence="1 2" key="1">
    <citation type="submission" date="2015-11" db="EMBL/GenBank/DDBJ databases">
        <authorList>
            <person name="Lin W."/>
        </authorList>
    </citation>
    <scope>NUCLEOTIDE SEQUENCE [LARGE SCALE GENOMIC DNA]</scope>
    <source>
        <strain evidence="1 2">HCH-1</strain>
    </source>
</reference>
<evidence type="ECO:0000313" key="1">
    <source>
        <dbReference type="EMBL" id="KWT83004.1"/>
    </source>
</evidence>
<protein>
    <recommendedName>
        <fullName evidence="3">Protein containing DUF488</fullName>
    </recommendedName>
</protein>
<evidence type="ECO:0000313" key="2">
    <source>
        <dbReference type="Proteomes" id="UP000060487"/>
    </source>
</evidence>
<comment type="caution">
    <text evidence="1">The sequence shown here is derived from an EMBL/GenBank/DDBJ whole genome shotgun (WGS) entry which is preliminary data.</text>
</comment>